<dbReference type="EMBL" id="CP144098">
    <property type="protein sequence ID" value="WWC86326.1"/>
    <property type="molecule type" value="Genomic_DNA"/>
</dbReference>
<sequence length="273" mass="30851">MTSHNQFLAVAETVKAYQSRHNIKTDYQSHPIGLLSAAPAQMPLNKQIQLHAFKSNTKGIPILHQPRNTTAQPSVSGHKRKAETIPLEHLTTPGRPVRAPAVGLKAAVKPNQQTQIHKDAWRSRREKYYKVIPPKRFRRILGESFLSYQAEKITSAIAPNFKDGKEVITTIPKQIPINKGRAERGLAIRNTNSSNITEEEKNVSEDDEIVFIGIKKAKKVEKSLIKTTQYDAINRSLAAQAEDMNHKRSKRTKILRHARMVSRIIANERPIEV</sequence>
<protein>
    <submittedName>
        <fullName evidence="1">Uncharacterized protein</fullName>
    </submittedName>
</protein>
<reference evidence="1 2" key="1">
    <citation type="submission" date="2024-01" db="EMBL/GenBank/DDBJ databases">
        <title>Comparative genomics of Cryptococcus and Kwoniella reveals pathogenesis evolution and contrasting modes of karyotype evolution via chromosome fusion or intercentromeric recombination.</title>
        <authorList>
            <person name="Coelho M.A."/>
            <person name="David-Palma M."/>
            <person name="Shea T."/>
            <person name="Bowers K."/>
            <person name="McGinley-Smith S."/>
            <person name="Mohammad A.W."/>
            <person name="Gnirke A."/>
            <person name="Yurkov A.M."/>
            <person name="Nowrousian M."/>
            <person name="Sun S."/>
            <person name="Cuomo C.A."/>
            <person name="Heitman J."/>
        </authorList>
    </citation>
    <scope>NUCLEOTIDE SEQUENCE [LARGE SCALE GENOMIC DNA]</scope>
    <source>
        <strain evidence="1 2">CBS 6074</strain>
    </source>
</reference>
<dbReference type="Proteomes" id="UP001355207">
    <property type="component" value="Chromosome 1"/>
</dbReference>
<gene>
    <name evidence="1" type="ORF">L201_001199</name>
</gene>
<dbReference type="RefSeq" id="XP_066073089.1">
    <property type="nucleotide sequence ID" value="XM_066216992.1"/>
</dbReference>
<dbReference type="GeneID" id="91091871"/>
<evidence type="ECO:0000313" key="2">
    <source>
        <dbReference type="Proteomes" id="UP001355207"/>
    </source>
</evidence>
<keyword evidence="2" id="KW-1185">Reference proteome</keyword>
<evidence type="ECO:0000313" key="1">
    <source>
        <dbReference type="EMBL" id="WWC86326.1"/>
    </source>
</evidence>
<name>A0AAX4JLM5_9TREE</name>
<dbReference type="AlphaFoldDB" id="A0AAX4JLM5"/>
<accession>A0AAX4JLM5</accession>
<organism evidence="1 2">
    <name type="scientific">Kwoniella dendrophila CBS 6074</name>
    <dbReference type="NCBI Taxonomy" id="1295534"/>
    <lineage>
        <taxon>Eukaryota</taxon>
        <taxon>Fungi</taxon>
        <taxon>Dikarya</taxon>
        <taxon>Basidiomycota</taxon>
        <taxon>Agaricomycotina</taxon>
        <taxon>Tremellomycetes</taxon>
        <taxon>Tremellales</taxon>
        <taxon>Cryptococcaceae</taxon>
        <taxon>Kwoniella</taxon>
    </lineage>
</organism>
<proteinExistence type="predicted"/>